<dbReference type="InterPro" id="IPR011029">
    <property type="entry name" value="DEATH-like_dom_sf"/>
</dbReference>
<feature type="disulfide bond" evidence="6">
    <location>
        <begin position="84"/>
        <end position="99"/>
    </location>
</feature>
<dbReference type="GO" id="GO:0043120">
    <property type="term" value="F:tumor necrosis factor binding"/>
    <property type="evidence" value="ECO:0007669"/>
    <property type="project" value="TreeGrafter"/>
</dbReference>
<feature type="domain" description="TNFR-Cys" evidence="10">
    <location>
        <begin position="83"/>
        <end position="125"/>
    </location>
</feature>
<dbReference type="InterPro" id="IPR000488">
    <property type="entry name" value="Death_dom"/>
</dbReference>
<accession>A0A6P7JTP7</accession>
<dbReference type="InParanoid" id="A0A6P7JTP7"/>
<feature type="disulfide bond" evidence="6">
    <location>
        <begin position="146"/>
        <end position="159"/>
    </location>
</feature>
<keyword evidence="2 8" id="KW-0732">Signal</keyword>
<feature type="transmembrane region" description="Helical" evidence="7">
    <location>
        <begin position="204"/>
        <end position="230"/>
    </location>
</feature>
<dbReference type="GO" id="GO:0006915">
    <property type="term" value="P:apoptotic process"/>
    <property type="evidence" value="ECO:0007669"/>
    <property type="project" value="UniProtKB-KW"/>
</dbReference>
<name>A0A6P7JTP7_9TELE</name>
<dbReference type="Pfam" id="PF00531">
    <property type="entry name" value="Death"/>
    <property type="match status" value="1"/>
</dbReference>
<feature type="signal peptide" evidence="8">
    <location>
        <begin position="1"/>
        <end position="36"/>
    </location>
</feature>
<evidence type="ECO:0000256" key="2">
    <source>
        <dbReference type="ARBA" id="ARBA00022729"/>
    </source>
</evidence>
<dbReference type="PROSITE" id="PS50050">
    <property type="entry name" value="TNFR_NGFR_2"/>
    <property type="match status" value="2"/>
</dbReference>
<dbReference type="PROSITE" id="PS50017">
    <property type="entry name" value="DEATH_DOMAIN"/>
    <property type="match status" value="1"/>
</dbReference>
<dbReference type="PANTHER" id="PTHR46861:SF1">
    <property type="entry name" value="TUMOR NECROSIS FACTOR RECEPTOR SUPERFAMILY MEMBER 1A"/>
    <property type="match status" value="1"/>
</dbReference>
<evidence type="ECO:0000313" key="11">
    <source>
        <dbReference type="Proteomes" id="UP000515145"/>
    </source>
</evidence>
<dbReference type="Pfam" id="PF00020">
    <property type="entry name" value="TNFR_c6"/>
    <property type="match status" value="2"/>
</dbReference>
<keyword evidence="3" id="KW-0677">Repeat</keyword>
<evidence type="ECO:0000259" key="9">
    <source>
        <dbReference type="PROSITE" id="PS50017"/>
    </source>
</evidence>
<dbReference type="SUPFAM" id="SSF57586">
    <property type="entry name" value="TNF receptor-like"/>
    <property type="match status" value="3"/>
</dbReference>
<keyword evidence="7" id="KW-0812">Transmembrane</keyword>
<dbReference type="GO" id="GO:0006954">
    <property type="term" value="P:inflammatory response"/>
    <property type="evidence" value="ECO:0007669"/>
    <property type="project" value="TreeGrafter"/>
</dbReference>
<dbReference type="Proteomes" id="UP000515145">
    <property type="component" value="Chromosome 16"/>
</dbReference>
<sequence>MGKMMEGAGQKRRPWKRRGPLGSLLLLICMFSPAVTLLQDIEEKQCPIGDFLTEEGICCNKCSAGLKLVEKCHAAGHRSNCTACPDGEYTDQMNYSYNCRRCRRCRKSKHELEESACKRESNTVCKCEDGYYKSKIDSETYQCLKCKQCGADEVEEMKCTKDSNTKCGCKPNYYRFRSKCEPCKDCTDVCKHLCPPSSRAPVPIAIPFNVIAGAVTVFLVLLGLVAFITYRFTKCSTKRKLLSSQTSPDPQHDCKQVLIYTEPPNNCSVDAIPESPVSDPSNLPDCVPKEIKIPELIYTVLDLVPVRQVKQLVRSLGVSDTEIEQAEADHRSCSEAHYQMLRVWAETCPRTGGGGKGKMLQWPLLLELLDKLRMMHLVLAVQELEAKYGIQ</sequence>
<organism evidence="11 12">
    <name type="scientific">Parambassis ranga</name>
    <name type="common">Indian glassy fish</name>
    <dbReference type="NCBI Taxonomy" id="210632"/>
    <lineage>
        <taxon>Eukaryota</taxon>
        <taxon>Metazoa</taxon>
        <taxon>Chordata</taxon>
        <taxon>Craniata</taxon>
        <taxon>Vertebrata</taxon>
        <taxon>Euteleostomi</taxon>
        <taxon>Actinopterygii</taxon>
        <taxon>Neopterygii</taxon>
        <taxon>Teleostei</taxon>
        <taxon>Neoteleostei</taxon>
        <taxon>Acanthomorphata</taxon>
        <taxon>Ovalentaria</taxon>
        <taxon>Ambassidae</taxon>
        <taxon>Parambassis</taxon>
    </lineage>
</organism>
<keyword evidence="1" id="KW-0053">Apoptosis</keyword>
<evidence type="ECO:0000256" key="7">
    <source>
        <dbReference type="SAM" id="Phobius"/>
    </source>
</evidence>
<dbReference type="GO" id="GO:0045121">
    <property type="term" value="C:membrane raft"/>
    <property type="evidence" value="ECO:0007669"/>
    <property type="project" value="TreeGrafter"/>
</dbReference>
<evidence type="ECO:0000259" key="10">
    <source>
        <dbReference type="PROSITE" id="PS50050"/>
    </source>
</evidence>
<proteinExistence type="predicted"/>
<feature type="repeat" description="TNFR-Cys" evidence="6">
    <location>
        <begin position="126"/>
        <end position="167"/>
    </location>
</feature>
<comment type="caution">
    <text evidence="6">Lacks conserved residue(s) required for the propagation of feature annotation.</text>
</comment>
<feature type="repeat" description="TNFR-Cys" evidence="6">
    <location>
        <begin position="83"/>
        <end position="125"/>
    </location>
</feature>
<dbReference type="Gene3D" id="2.10.50.10">
    <property type="entry name" value="Tumor Necrosis Factor Receptor, subunit A, domain 2"/>
    <property type="match status" value="3"/>
</dbReference>
<evidence type="ECO:0000256" key="3">
    <source>
        <dbReference type="ARBA" id="ARBA00022737"/>
    </source>
</evidence>
<evidence type="ECO:0000256" key="4">
    <source>
        <dbReference type="ARBA" id="ARBA00023157"/>
    </source>
</evidence>
<keyword evidence="12" id="KW-0675">Receptor</keyword>
<feature type="disulfide bond" evidence="6">
    <location>
        <begin position="149"/>
        <end position="167"/>
    </location>
</feature>
<dbReference type="AlphaFoldDB" id="A0A6P7JTP7"/>
<dbReference type="InterPro" id="IPR052493">
    <property type="entry name" value="TNFRSF1A"/>
</dbReference>
<feature type="domain" description="Death" evidence="9">
    <location>
        <begin position="294"/>
        <end position="385"/>
    </location>
</feature>
<evidence type="ECO:0000256" key="6">
    <source>
        <dbReference type="PROSITE-ProRule" id="PRU00206"/>
    </source>
</evidence>
<gene>
    <name evidence="12" type="primary">tnfrsf1a</name>
</gene>
<dbReference type="SUPFAM" id="SSF47986">
    <property type="entry name" value="DEATH domain"/>
    <property type="match status" value="1"/>
</dbReference>
<dbReference type="Gene3D" id="1.10.533.10">
    <property type="entry name" value="Death Domain, Fas"/>
    <property type="match status" value="1"/>
</dbReference>
<feature type="chain" id="PRO_5028175533" evidence="8">
    <location>
        <begin position="37"/>
        <end position="391"/>
    </location>
</feature>
<dbReference type="GeneID" id="114447923"/>
<dbReference type="PROSITE" id="PS00652">
    <property type="entry name" value="TNFR_NGFR_1"/>
    <property type="match status" value="1"/>
</dbReference>
<protein>
    <submittedName>
        <fullName evidence="12">Tumor necrosis factor receptor superfamily member 1A</fullName>
    </submittedName>
</protein>
<dbReference type="OrthoDB" id="9408020at2759"/>
<evidence type="ECO:0000256" key="8">
    <source>
        <dbReference type="SAM" id="SignalP"/>
    </source>
</evidence>
<dbReference type="GO" id="GO:0005031">
    <property type="term" value="F:tumor necrosis factor receptor activity"/>
    <property type="evidence" value="ECO:0007669"/>
    <property type="project" value="TreeGrafter"/>
</dbReference>
<keyword evidence="11" id="KW-1185">Reference proteome</keyword>
<evidence type="ECO:0000256" key="1">
    <source>
        <dbReference type="ARBA" id="ARBA00022703"/>
    </source>
</evidence>
<dbReference type="SMART" id="SM00208">
    <property type="entry name" value="TNFR"/>
    <property type="match status" value="3"/>
</dbReference>
<evidence type="ECO:0000256" key="5">
    <source>
        <dbReference type="ARBA" id="ARBA00023180"/>
    </source>
</evidence>
<dbReference type="InterPro" id="IPR001368">
    <property type="entry name" value="TNFR/NGFR_Cys_rich_reg"/>
</dbReference>
<keyword evidence="5" id="KW-0325">Glycoprotein</keyword>
<dbReference type="RefSeq" id="XP_028280280.1">
    <property type="nucleotide sequence ID" value="XM_028424479.1"/>
</dbReference>
<dbReference type="GO" id="GO:0043235">
    <property type="term" value="C:receptor complex"/>
    <property type="evidence" value="ECO:0007669"/>
    <property type="project" value="TreeGrafter"/>
</dbReference>
<keyword evidence="4 6" id="KW-1015">Disulfide bond</keyword>
<keyword evidence="7" id="KW-1133">Transmembrane helix</keyword>
<keyword evidence="7" id="KW-0472">Membrane</keyword>
<reference evidence="12" key="1">
    <citation type="submission" date="2025-08" db="UniProtKB">
        <authorList>
            <consortium name="RefSeq"/>
        </authorList>
    </citation>
    <scope>IDENTIFICATION</scope>
</reference>
<feature type="domain" description="TNFR-Cys" evidence="10">
    <location>
        <begin position="126"/>
        <end position="167"/>
    </location>
</feature>
<dbReference type="PANTHER" id="PTHR46861">
    <property type="entry name" value="TUMOR NECROSIS FACTOR RECEPTOR SUPERFAMILY MEMBER 1A"/>
    <property type="match status" value="1"/>
</dbReference>
<dbReference type="CTD" id="7132"/>
<evidence type="ECO:0000313" key="12">
    <source>
        <dbReference type="RefSeq" id="XP_028280280.1"/>
    </source>
</evidence>